<dbReference type="Pfam" id="PF08241">
    <property type="entry name" value="Methyltransf_11"/>
    <property type="match status" value="1"/>
</dbReference>
<feature type="domain" description="Methyltransferase type 11" evidence="1">
    <location>
        <begin position="21"/>
        <end position="117"/>
    </location>
</feature>
<evidence type="ECO:0000313" key="2">
    <source>
        <dbReference type="EMBL" id="GGL24706.1"/>
    </source>
</evidence>
<proteinExistence type="predicted"/>
<sequence length="236" mass="24852">MVPSTVRAALADQPVSGAVCLEAGAGVGNTTVGLLDAGAERVYAITDDAAHARTTRERVGVDERAAVLEADLCATPLPADSVDLVTAHGLCNVLAPAALDAVLAEFARVAAPGARLLVNDYDPLPTGARMRDVVAVENAAHELAFGEAALTFYPARHLRRLCEGWGWAFERERTLLEPVPWTSQHVRAHLGAARDAARALDGGVAAGLREDVARLDADVESEDAGRMYGLAFRRPA</sequence>
<dbReference type="AlphaFoldDB" id="A0A830F6R8"/>
<reference evidence="2 3" key="1">
    <citation type="journal article" date="2019" name="Int. J. Syst. Evol. Microbiol.">
        <title>The Global Catalogue of Microorganisms (GCM) 10K type strain sequencing project: providing services to taxonomists for standard genome sequencing and annotation.</title>
        <authorList>
            <consortium name="The Broad Institute Genomics Platform"/>
            <consortium name="The Broad Institute Genome Sequencing Center for Infectious Disease"/>
            <person name="Wu L."/>
            <person name="Ma J."/>
        </authorList>
    </citation>
    <scope>NUCLEOTIDE SEQUENCE [LARGE SCALE GENOMIC DNA]</scope>
    <source>
        <strain evidence="2 3">JCM 19585</strain>
    </source>
</reference>
<dbReference type="Proteomes" id="UP000628840">
    <property type="component" value="Unassembled WGS sequence"/>
</dbReference>
<name>A0A830F6R8_9EURY</name>
<dbReference type="CDD" id="cd02440">
    <property type="entry name" value="AdoMet_MTases"/>
    <property type="match status" value="1"/>
</dbReference>
<accession>A0A830F6R8</accession>
<dbReference type="Gene3D" id="3.40.50.150">
    <property type="entry name" value="Vaccinia Virus protein VP39"/>
    <property type="match status" value="1"/>
</dbReference>
<evidence type="ECO:0000259" key="1">
    <source>
        <dbReference type="Pfam" id="PF08241"/>
    </source>
</evidence>
<dbReference type="RefSeq" id="WP_188878348.1">
    <property type="nucleotide sequence ID" value="NZ_BMPF01000001.1"/>
</dbReference>
<dbReference type="GO" id="GO:0008757">
    <property type="term" value="F:S-adenosylmethionine-dependent methyltransferase activity"/>
    <property type="evidence" value="ECO:0007669"/>
    <property type="project" value="InterPro"/>
</dbReference>
<gene>
    <name evidence="2" type="ORF">GCM10009037_05310</name>
</gene>
<dbReference type="SUPFAM" id="SSF53335">
    <property type="entry name" value="S-adenosyl-L-methionine-dependent methyltransferases"/>
    <property type="match status" value="1"/>
</dbReference>
<organism evidence="2 3">
    <name type="scientific">Halarchaeum grantii</name>
    <dbReference type="NCBI Taxonomy" id="1193105"/>
    <lineage>
        <taxon>Archaea</taxon>
        <taxon>Methanobacteriati</taxon>
        <taxon>Methanobacteriota</taxon>
        <taxon>Stenosarchaea group</taxon>
        <taxon>Halobacteria</taxon>
        <taxon>Halobacteriales</taxon>
        <taxon>Halobacteriaceae</taxon>
    </lineage>
</organism>
<comment type="caution">
    <text evidence="2">The sequence shown here is derived from an EMBL/GenBank/DDBJ whole genome shotgun (WGS) entry which is preliminary data.</text>
</comment>
<keyword evidence="3" id="KW-1185">Reference proteome</keyword>
<protein>
    <recommendedName>
        <fullName evidence="1">Methyltransferase type 11 domain-containing protein</fullName>
    </recommendedName>
</protein>
<dbReference type="InterPro" id="IPR029063">
    <property type="entry name" value="SAM-dependent_MTases_sf"/>
</dbReference>
<dbReference type="EMBL" id="BMPF01000001">
    <property type="protein sequence ID" value="GGL24706.1"/>
    <property type="molecule type" value="Genomic_DNA"/>
</dbReference>
<dbReference type="InterPro" id="IPR013216">
    <property type="entry name" value="Methyltransf_11"/>
</dbReference>
<evidence type="ECO:0000313" key="3">
    <source>
        <dbReference type="Proteomes" id="UP000628840"/>
    </source>
</evidence>
<dbReference type="OrthoDB" id="269311at2157"/>